<sequence>MTLKITKAIETDAKSLTELSIRSKWCWNYEKEQIEGWKEDAENFYSKLGFRVIGKLESSIKNRFLSIMAIETAVVNKIKYS</sequence>
<dbReference type="STRING" id="641691.SAMN05421636_102141"/>
<protein>
    <recommendedName>
        <fullName evidence="3">Acetyltransferase (GNAT) domain-containing protein</fullName>
    </recommendedName>
</protein>
<dbReference type="EMBL" id="FNAO01000002">
    <property type="protein sequence ID" value="SDD86196.1"/>
    <property type="molecule type" value="Genomic_DNA"/>
</dbReference>
<accession>A0A1G6Y9D7</accession>
<evidence type="ECO:0000313" key="1">
    <source>
        <dbReference type="EMBL" id="SDD86196.1"/>
    </source>
</evidence>
<gene>
    <name evidence="1" type="ORF">SAMN05421636_102141</name>
</gene>
<evidence type="ECO:0000313" key="2">
    <source>
        <dbReference type="Proteomes" id="UP000199109"/>
    </source>
</evidence>
<name>A0A1G6Y9D7_9FLAO</name>
<organism evidence="1 2">
    <name type="scientific">Pricia antarctica</name>
    <dbReference type="NCBI Taxonomy" id="641691"/>
    <lineage>
        <taxon>Bacteria</taxon>
        <taxon>Pseudomonadati</taxon>
        <taxon>Bacteroidota</taxon>
        <taxon>Flavobacteriia</taxon>
        <taxon>Flavobacteriales</taxon>
        <taxon>Flavobacteriaceae</taxon>
        <taxon>Pricia</taxon>
    </lineage>
</organism>
<evidence type="ECO:0008006" key="3">
    <source>
        <dbReference type="Google" id="ProtNLM"/>
    </source>
</evidence>
<dbReference type="AlphaFoldDB" id="A0A1G6Y9D7"/>
<reference evidence="1 2" key="1">
    <citation type="submission" date="2016-10" db="EMBL/GenBank/DDBJ databases">
        <authorList>
            <person name="de Groot N.N."/>
        </authorList>
    </citation>
    <scope>NUCLEOTIDE SEQUENCE [LARGE SCALE GENOMIC DNA]</scope>
    <source>
        <strain evidence="1 2">DSM 23421</strain>
    </source>
</reference>
<proteinExistence type="predicted"/>
<dbReference type="Proteomes" id="UP000199109">
    <property type="component" value="Unassembled WGS sequence"/>
</dbReference>
<keyword evidence="2" id="KW-1185">Reference proteome</keyword>